<dbReference type="AlphaFoldDB" id="A0A9P8A898"/>
<dbReference type="EMBL" id="JAIFTL010000061">
    <property type="protein sequence ID" value="KAG9324630.1"/>
    <property type="molecule type" value="Genomic_DNA"/>
</dbReference>
<dbReference type="SMART" id="SM00545">
    <property type="entry name" value="JmjN"/>
    <property type="match status" value="1"/>
</dbReference>
<feature type="domain" description="JmjN" evidence="2">
    <location>
        <begin position="288"/>
        <end position="329"/>
    </location>
</feature>
<protein>
    <recommendedName>
        <fullName evidence="2">JmjN domain-containing protein</fullName>
    </recommendedName>
</protein>
<gene>
    <name evidence="3" type="ORF">KVV02_007200</name>
</gene>
<dbReference type="GO" id="GO:0010468">
    <property type="term" value="P:regulation of gene expression"/>
    <property type="evidence" value="ECO:0007669"/>
    <property type="project" value="TreeGrafter"/>
</dbReference>
<dbReference type="PANTHER" id="PTHR10694">
    <property type="entry name" value="LYSINE-SPECIFIC DEMETHYLASE"/>
    <property type="match status" value="1"/>
</dbReference>
<feature type="compositionally biased region" description="Polar residues" evidence="1">
    <location>
        <begin position="422"/>
        <end position="431"/>
    </location>
</feature>
<dbReference type="GO" id="GO:0051864">
    <property type="term" value="F:histone H3K36 demethylase activity"/>
    <property type="evidence" value="ECO:0007669"/>
    <property type="project" value="TreeGrafter"/>
</dbReference>
<evidence type="ECO:0000256" key="1">
    <source>
        <dbReference type="SAM" id="MobiDB-lite"/>
    </source>
</evidence>
<feature type="compositionally biased region" description="Polar residues" evidence="1">
    <location>
        <begin position="449"/>
        <end position="466"/>
    </location>
</feature>
<comment type="caution">
    <text evidence="3">The sequence shown here is derived from an EMBL/GenBank/DDBJ whole genome shotgun (WGS) entry which is preliminary data.</text>
</comment>
<dbReference type="GO" id="GO:0032454">
    <property type="term" value="F:histone H3K9 demethylase activity"/>
    <property type="evidence" value="ECO:0007669"/>
    <property type="project" value="TreeGrafter"/>
</dbReference>
<evidence type="ECO:0000313" key="4">
    <source>
        <dbReference type="Proteomes" id="UP000717515"/>
    </source>
</evidence>
<dbReference type="PROSITE" id="PS51183">
    <property type="entry name" value="JMJN"/>
    <property type="match status" value="1"/>
</dbReference>
<sequence>MHTLSMDTMRFIGAQDSCFLFFVSNPASVSLRSWSCDAPTSSAVCHCNCKAWCCQCCQYLQAILPPPPDCSTPPMTDSTLPSVTATASSPFHAATPAEATTPTHTQHAPLPRQSLARVSHVSRSPFLPCAGHVTSRGVLAQLCQVRPVALGLASTHILGLRVCVCVCVCVLSRSPFRLVFLLPLVFSTLSFSPTQTDIPTVPLSPPSRPFSFSCTHTFSLSLSPSSWLFHGLTLLLSLQRTPDSFVHLSPQLLQATVHCTPTAQQLLSTMALIDIKPDHYYDNVAGGIPVFRPTMEQFKDFPTFVESIVSYGREAGLVKIIPPKEWTAALPDLSERLASVRIKTPIIQHIRGTKGTYTQTNIESRKSYSVAEFKALSQDSDHRPPSRKGAPHGPADPLPRRKRNRKPAGAVQPAMVPVETDSIPTTPTHNPDTAEHFMTQDSPDALVPSSATASVNHSPDQPSQATLGPDNLARRHFLRRASSPSPTSRRPTIQDSLSSFVPETKDDIAPAATNSNSGSNGNSNKQKEAKAAEQERIEPPMTDYKIEHGEDYTVGYCKEVERNYWRNLTFVQPMYGADMSGKSRPEVTPTFMDITASGVMD</sequence>
<evidence type="ECO:0000259" key="2">
    <source>
        <dbReference type="PROSITE" id="PS51183"/>
    </source>
</evidence>
<evidence type="ECO:0000313" key="3">
    <source>
        <dbReference type="EMBL" id="KAG9324630.1"/>
    </source>
</evidence>
<dbReference type="PANTHER" id="PTHR10694:SF7">
    <property type="entry name" value="[HISTONE H3]-TRIMETHYL-L-LYSINE(9) DEMETHYLASE"/>
    <property type="match status" value="1"/>
</dbReference>
<proteinExistence type="predicted"/>
<feature type="region of interest" description="Disordered" evidence="1">
    <location>
        <begin position="507"/>
        <end position="540"/>
    </location>
</feature>
<accession>A0A9P8A898</accession>
<dbReference type="Pfam" id="PF02375">
    <property type="entry name" value="JmjN"/>
    <property type="match status" value="1"/>
</dbReference>
<dbReference type="GO" id="GO:0005634">
    <property type="term" value="C:nucleus"/>
    <property type="evidence" value="ECO:0007669"/>
    <property type="project" value="TreeGrafter"/>
</dbReference>
<dbReference type="Proteomes" id="UP000717515">
    <property type="component" value="Unassembled WGS sequence"/>
</dbReference>
<feature type="compositionally biased region" description="Basic and acidic residues" evidence="1">
    <location>
        <begin position="525"/>
        <end position="540"/>
    </location>
</feature>
<dbReference type="InterPro" id="IPR003349">
    <property type="entry name" value="JmjN"/>
</dbReference>
<name>A0A9P8A898_MORAP</name>
<dbReference type="GO" id="GO:0000785">
    <property type="term" value="C:chromatin"/>
    <property type="evidence" value="ECO:0007669"/>
    <property type="project" value="TreeGrafter"/>
</dbReference>
<feature type="compositionally biased region" description="Low complexity" evidence="1">
    <location>
        <begin position="514"/>
        <end position="524"/>
    </location>
</feature>
<reference evidence="3" key="1">
    <citation type="submission" date="2021-07" db="EMBL/GenBank/DDBJ databases">
        <title>Draft genome of Mortierella alpina, strain LL118, isolated from an aspen leaf litter sample.</title>
        <authorList>
            <person name="Yang S."/>
            <person name="Vinatzer B.A."/>
        </authorList>
    </citation>
    <scope>NUCLEOTIDE SEQUENCE</scope>
    <source>
        <strain evidence="3">LL118</strain>
    </source>
</reference>
<dbReference type="Gene3D" id="2.60.120.650">
    <property type="entry name" value="Cupin"/>
    <property type="match status" value="2"/>
</dbReference>
<organism evidence="3 4">
    <name type="scientific">Mortierella alpina</name>
    <name type="common">Oleaginous fungus</name>
    <name type="synonym">Mortierella renispora</name>
    <dbReference type="NCBI Taxonomy" id="64518"/>
    <lineage>
        <taxon>Eukaryota</taxon>
        <taxon>Fungi</taxon>
        <taxon>Fungi incertae sedis</taxon>
        <taxon>Mucoromycota</taxon>
        <taxon>Mortierellomycotina</taxon>
        <taxon>Mortierellomycetes</taxon>
        <taxon>Mortierellales</taxon>
        <taxon>Mortierellaceae</taxon>
        <taxon>Mortierella</taxon>
    </lineage>
</organism>
<feature type="region of interest" description="Disordered" evidence="1">
    <location>
        <begin position="374"/>
        <end position="470"/>
    </location>
</feature>